<feature type="coiled-coil region" evidence="1">
    <location>
        <begin position="150"/>
        <end position="197"/>
    </location>
</feature>
<dbReference type="Gene3D" id="1.20.120.660">
    <property type="entry name" value="IL-4 antagonist (De novo design) like domain"/>
    <property type="match status" value="1"/>
</dbReference>
<dbReference type="STRING" id="376730.SAMN04487906_1292"/>
<dbReference type="eggNOG" id="ENOG5032EP6">
    <property type="taxonomic scope" value="Bacteria"/>
</dbReference>
<gene>
    <name evidence="3" type="ORF">P278_19580</name>
</gene>
<keyword evidence="4" id="KW-1185">Reference proteome</keyword>
<reference evidence="3 4" key="2">
    <citation type="journal article" date="2016" name="Genome Announc.">
        <title>Draft Genome Sequence of Zhouia amylolytica AD3, Isolated from Tidal Flat Sediment.</title>
        <authorList>
            <person name="Jia B."/>
            <person name="Jin H.M."/>
            <person name="Lee H.J."/>
            <person name="Jeon C.O."/>
        </authorList>
    </citation>
    <scope>NUCLEOTIDE SEQUENCE [LARGE SCALE GENOMIC DNA]</scope>
    <source>
        <strain evidence="3 4">AD3</strain>
    </source>
</reference>
<name>W2UMH3_9FLAO</name>
<comment type="caution">
    <text evidence="3">The sequence shown here is derived from an EMBL/GenBank/DDBJ whole genome shotgun (WGS) entry which is preliminary data.</text>
</comment>
<feature type="chain" id="PRO_5004826441" description="DUF4398 domain-containing protein" evidence="2">
    <location>
        <begin position="21"/>
        <end position="273"/>
    </location>
</feature>
<keyword evidence="2" id="KW-0732">Signal</keyword>
<evidence type="ECO:0008006" key="5">
    <source>
        <dbReference type="Google" id="ProtNLM"/>
    </source>
</evidence>
<evidence type="ECO:0000256" key="2">
    <source>
        <dbReference type="SAM" id="SignalP"/>
    </source>
</evidence>
<reference evidence="4" key="1">
    <citation type="submission" date="2013-11" db="EMBL/GenBank/DDBJ databases">
        <title>Draft genome sequence from a member of Zhouia, isolated tidal flat.</title>
        <authorList>
            <person name="Jin H."/>
            <person name="Jeon C.O."/>
        </authorList>
    </citation>
    <scope>NUCLEOTIDE SEQUENCE [LARGE SCALE GENOMIC DNA]</scope>
    <source>
        <strain evidence="4">AD3</strain>
    </source>
</reference>
<keyword evidence="1" id="KW-0175">Coiled coil</keyword>
<dbReference type="EMBL" id="AYXY01000020">
    <property type="protein sequence ID" value="ETN95203.1"/>
    <property type="molecule type" value="Genomic_DNA"/>
</dbReference>
<evidence type="ECO:0000313" key="3">
    <source>
        <dbReference type="EMBL" id="ETN95203.1"/>
    </source>
</evidence>
<evidence type="ECO:0000256" key="1">
    <source>
        <dbReference type="SAM" id="Coils"/>
    </source>
</evidence>
<accession>W2UMH3</accession>
<protein>
    <recommendedName>
        <fullName evidence="5">DUF4398 domain-containing protein</fullName>
    </recommendedName>
</protein>
<dbReference type="RefSeq" id="WP_038265815.1">
    <property type="nucleotide sequence ID" value="NZ_AYXY01000020.1"/>
</dbReference>
<organism evidence="3 4">
    <name type="scientific">Zhouia amylolytica AD3</name>
    <dbReference type="NCBI Taxonomy" id="1286632"/>
    <lineage>
        <taxon>Bacteria</taxon>
        <taxon>Pseudomonadati</taxon>
        <taxon>Bacteroidota</taxon>
        <taxon>Flavobacteriia</taxon>
        <taxon>Flavobacteriales</taxon>
        <taxon>Flavobacteriaceae</taxon>
        <taxon>Zhouia</taxon>
    </lineage>
</organism>
<sequence>MKKAILLTLSCFMLSSFVLADCTDAHSYASYALMHTKRALKADNFDHQRYYADRAIEAFEKTQSKMQGCDCEKAKKAIEEALIDLRKAADPVDWKTGNFYTQKALEDADAMMNALELCTSSSYTPPANTDTYSNDVAIAETNSSAKEDNLLAAQKALEAKQQQLLKEQQKLQEQIAKQEAQKAKLIKQREAELIEQRRLKTEADQAITNYKSAMQKLLNTMECPKAQQVLDAFIYNKSESSLQNETLEDTRRYYQNLLIKVQQEALSAMQSCN</sequence>
<dbReference type="AlphaFoldDB" id="W2UMH3"/>
<evidence type="ECO:0000313" key="4">
    <source>
        <dbReference type="Proteomes" id="UP000018850"/>
    </source>
</evidence>
<proteinExistence type="predicted"/>
<feature type="signal peptide" evidence="2">
    <location>
        <begin position="1"/>
        <end position="20"/>
    </location>
</feature>
<dbReference type="Proteomes" id="UP000018850">
    <property type="component" value="Unassembled WGS sequence"/>
</dbReference>